<dbReference type="InterPro" id="IPR012677">
    <property type="entry name" value="Nucleotide-bd_a/b_plait_sf"/>
</dbReference>
<dbReference type="Proteomes" id="UP001054857">
    <property type="component" value="Unassembled WGS sequence"/>
</dbReference>
<feature type="transmembrane region" description="Helical" evidence="3">
    <location>
        <begin position="707"/>
        <end position="734"/>
    </location>
</feature>
<feature type="region of interest" description="Disordered" evidence="2">
    <location>
        <begin position="1275"/>
        <end position="1306"/>
    </location>
</feature>
<dbReference type="GO" id="GO:0005886">
    <property type="term" value="C:plasma membrane"/>
    <property type="evidence" value="ECO:0007669"/>
    <property type="project" value="TreeGrafter"/>
</dbReference>
<feature type="transmembrane region" description="Helical" evidence="3">
    <location>
        <begin position="153"/>
        <end position="179"/>
    </location>
</feature>
<feature type="compositionally biased region" description="Low complexity" evidence="2">
    <location>
        <begin position="1208"/>
        <end position="1220"/>
    </location>
</feature>
<proteinExistence type="predicted"/>
<organism evidence="4 5">
    <name type="scientific">Astrephomene gubernaculifera</name>
    <dbReference type="NCBI Taxonomy" id="47775"/>
    <lineage>
        <taxon>Eukaryota</taxon>
        <taxon>Viridiplantae</taxon>
        <taxon>Chlorophyta</taxon>
        <taxon>core chlorophytes</taxon>
        <taxon>Chlorophyceae</taxon>
        <taxon>CS clade</taxon>
        <taxon>Chlamydomonadales</taxon>
        <taxon>Astrephomenaceae</taxon>
        <taxon>Astrephomene</taxon>
    </lineage>
</organism>
<dbReference type="InterPro" id="IPR035979">
    <property type="entry name" value="RBD_domain_sf"/>
</dbReference>
<keyword evidence="3" id="KW-1133">Transmembrane helix</keyword>
<feature type="coiled-coil region" evidence="1">
    <location>
        <begin position="261"/>
        <end position="288"/>
    </location>
</feature>
<dbReference type="InterPro" id="IPR045122">
    <property type="entry name" value="Csc1-like"/>
</dbReference>
<feature type="transmembrane region" description="Helical" evidence="3">
    <location>
        <begin position="648"/>
        <end position="673"/>
    </location>
</feature>
<dbReference type="GO" id="GO:0005227">
    <property type="term" value="F:calcium-activated cation channel activity"/>
    <property type="evidence" value="ECO:0007669"/>
    <property type="project" value="InterPro"/>
</dbReference>
<feature type="transmembrane region" description="Helical" evidence="3">
    <location>
        <begin position="831"/>
        <end position="852"/>
    </location>
</feature>
<keyword evidence="5" id="KW-1185">Reference proteome</keyword>
<dbReference type="SUPFAM" id="SSF54928">
    <property type="entry name" value="RNA-binding domain, RBD"/>
    <property type="match status" value="1"/>
</dbReference>
<feature type="region of interest" description="Disordered" evidence="2">
    <location>
        <begin position="1197"/>
        <end position="1242"/>
    </location>
</feature>
<feature type="region of interest" description="Disordered" evidence="2">
    <location>
        <begin position="975"/>
        <end position="995"/>
    </location>
</feature>
<feature type="transmembrane region" description="Helical" evidence="3">
    <location>
        <begin position="74"/>
        <end position="94"/>
    </location>
</feature>
<dbReference type="GO" id="GO:0003676">
    <property type="term" value="F:nucleic acid binding"/>
    <property type="evidence" value="ECO:0007669"/>
    <property type="project" value="InterPro"/>
</dbReference>
<dbReference type="Gene3D" id="3.30.70.330">
    <property type="match status" value="1"/>
</dbReference>
<feature type="transmembrane region" description="Helical" evidence="3">
    <location>
        <begin position="760"/>
        <end position="778"/>
    </location>
</feature>
<keyword evidence="3" id="KW-0812">Transmembrane</keyword>
<evidence type="ECO:0000313" key="4">
    <source>
        <dbReference type="EMBL" id="GFR43532.1"/>
    </source>
</evidence>
<feature type="transmembrane region" description="Helical" evidence="3">
    <location>
        <begin position="585"/>
        <end position="605"/>
    </location>
</feature>
<feature type="transmembrane region" description="Helical" evidence="3">
    <location>
        <begin position="547"/>
        <end position="564"/>
    </location>
</feature>
<dbReference type="PANTHER" id="PTHR13018:SF135">
    <property type="entry name" value="CSC1_OSCA1-LIKE 7TM REGION DOMAIN-CONTAINING PROTEIN"/>
    <property type="match status" value="1"/>
</dbReference>
<name>A0AAD3DMK9_9CHLO</name>
<accession>A0AAD3DMK9</accession>
<evidence type="ECO:0000256" key="2">
    <source>
        <dbReference type="SAM" id="MobiDB-lite"/>
    </source>
</evidence>
<dbReference type="EMBL" id="BMAR01000005">
    <property type="protein sequence ID" value="GFR43532.1"/>
    <property type="molecule type" value="Genomic_DNA"/>
</dbReference>
<comment type="caution">
    <text evidence="4">The sequence shown here is derived from an EMBL/GenBank/DDBJ whole genome shotgun (WGS) entry which is preliminary data.</text>
</comment>
<evidence type="ECO:0000256" key="1">
    <source>
        <dbReference type="SAM" id="Coils"/>
    </source>
</evidence>
<evidence type="ECO:0000313" key="5">
    <source>
        <dbReference type="Proteomes" id="UP001054857"/>
    </source>
</evidence>
<feature type="compositionally biased region" description="Low complexity" evidence="2">
    <location>
        <begin position="1145"/>
        <end position="1156"/>
    </location>
</feature>
<keyword evidence="1" id="KW-0175">Coiled coil</keyword>
<evidence type="ECO:0008006" key="6">
    <source>
        <dbReference type="Google" id="ProtNLM"/>
    </source>
</evidence>
<feature type="region of interest" description="Disordered" evidence="2">
    <location>
        <begin position="1145"/>
        <end position="1168"/>
    </location>
</feature>
<evidence type="ECO:0000256" key="3">
    <source>
        <dbReference type="SAM" id="Phobius"/>
    </source>
</evidence>
<feature type="compositionally biased region" description="Gly residues" evidence="2">
    <location>
        <begin position="1293"/>
        <end position="1306"/>
    </location>
</feature>
<reference evidence="4 5" key="1">
    <citation type="journal article" date="2021" name="Sci. Rep.">
        <title>Genome sequencing of the multicellular alga Astrephomene provides insights into convergent evolution of germ-soma differentiation.</title>
        <authorList>
            <person name="Yamashita S."/>
            <person name="Yamamoto K."/>
            <person name="Matsuzaki R."/>
            <person name="Suzuki S."/>
            <person name="Yamaguchi H."/>
            <person name="Hirooka S."/>
            <person name="Minakuchi Y."/>
            <person name="Miyagishima S."/>
            <person name="Kawachi M."/>
            <person name="Toyoda A."/>
            <person name="Nozaki H."/>
        </authorList>
    </citation>
    <scope>NUCLEOTIDE SEQUENCE [LARGE SCALE GENOMIC DNA]</scope>
    <source>
        <strain evidence="4 5">NIES-4017</strain>
    </source>
</reference>
<keyword evidence="3" id="KW-0472">Membrane</keyword>
<dbReference type="CDD" id="cd00590">
    <property type="entry name" value="RRM_SF"/>
    <property type="match status" value="1"/>
</dbReference>
<dbReference type="PANTHER" id="PTHR13018">
    <property type="entry name" value="PROBABLE MEMBRANE PROTEIN DUF221-RELATED"/>
    <property type="match status" value="1"/>
</dbReference>
<protein>
    <recommendedName>
        <fullName evidence="6">RRM domain-containing protein</fullName>
    </recommendedName>
</protein>
<gene>
    <name evidence="4" type="ORF">Agub_g4628</name>
</gene>
<sequence>MNEPEAEDLASPLTPPAKSIGELRRTYIERARRNNGLRAGRARAPFSAPADKLGAEWGVGVGLHFELLKWLRRMALLLIICAIPFLVVVGRSVFTDEAHMHDHAFGVKMYPATRVASMTFAAIVDDSLDNGTLQYMNVELAGSWKGPMQKSTFLVWISLVDAGAALLFVCCLAALWAHLRRFAEASNRSTLEAADYTVMVRGLPPGVNAAQVGAYFSRFGEVIDVVLVTDRLGSTLRHCGKAARLQQRRAMVLDAALVRRTDEKLDELQRLDEQLADTAEQLRGVAEQRQSVRAAFVTFNSENERRACLGHCPGSWLGSLFQRCRDRFLQRRCFWVLRASAPDDYIFEHLAVPEWQQAARQLAVSLVTLLLVLLCAAAITKLTDLRNQESSTIKWRTGKLISDSLTAMTAYPSSSKSPLPPSSLDTSSLAQYPGLADYCTRQLADTCTAQLQASYEGAVRLEFGLGLQWANTTARLLFERPVRAALQNCAAGSSSGIVAGCGLQACLPCLCLGLSLGDSVGVEGSAERNEVTQTCSAFINQLDIRSWGIRLSIALVVACLNSNIKYLLRALVLYGSHWTHTAREVSYALQCWGAMLVNSVVVLLLTNCDALGRLAREGRHGSWVRYFVQYGSYGDFTSGWYENVGLSIMILMLINCASPLLNLAVEGGLLAALRLRVRYILAWPLQADYDAAWARPRFTLEQRTADLLLNASLALLFGSGMPLCFLLLVVYLAVAEAADRWALTGLCGGAPRYNTGLMKLVMALLPWLAVAHCAFGLWMHTHFSVVTTDDVSQLGAAAVRATSARLSSASADLSALQSSELWRRITQPNGLALLLLVVALPLWLILGRYFLWRLLSCMRRTCGLLCVRRTHRIMRQQLSRDLRTELPAVPYTEALVGKLLYGTPTYRLPYHPHYLQYFAASGLNRAVGVAALVAAAASGGAGRPTYTRLRTIHRRHCRFPSGPCDFYVLPEPSTQPAGLPGSSLGGGREPPLAEGVPEADVEHSAPSVVTLAPPPPTRDALIAVQKAAEVEAGGISVTKLLMKMLGASERGGGGVPDAVELLQREEQEAAQQQRGVVAAEVALSMGGVAAAEEAHSVVVLEPFTTAVPAPAAAAAAAGHGVVLVSAAARPAGRREAAGAAAGAAVAGSGTPAEQPGGEFGGGSGVGAAAAASGEPAAAMLVMGEATVACVVRASPLRRQQAPPPPSPQQQQYAERLQAQARGRVEEGSSGAEEAELPPTGGEAGEQQLMLAAAAAAAAAAAMEVGQAPHVALTVQEVGAEEERSGAPSVAQGGQSGLSGGGEHSQV</sequence>